<keyword evidence="1" id="KW-1133">Transmembrane helix</keyword>
<sequence length="45" mass="5190">MPLSFSGELAIVSYVFFGTVAVELIVLWICILHCWFYFNFSLTVL</sequence>
<proteinExistence type="predicted"/>
<keyword evidence="1" id="KW-0472">Membrane</keyword>
<evidence type="ECO:0000313" key="2">
    <source>
        <dbReference type="EMBL" id="JAD65409.1"/>
    </source>
</evidence>
<keyword evidence="1" id="KW-0812">Transmembrane</keyword>
<name>A0A0A9BN55_ARUDO</name>
<evidence type="ECO:0000256" key="1">
    <source>
        <dbReference type="SAM" id="Phobius"/>
    </source>
</evidence>
<reference evidence="2" key="2">
    <citation type="journal article" date="2015" name="Data Brief">
        <title>Shoot transcriptome of the giant reed, Arundo donax.</title>
        <authorList>
            <person name="Barrero R.A."/>
            <person name="Guerrero F.D."/>
            <person name="Moolhuijzen P."/>
            <person name="Goolsby J.A."/>
            <person name="Tidwell J."/>
            <person name="Bellgard S.E."/>
            <person name="Bellgard M.I."/>
        </authorList>
    </citation>
    <scope>NUCLEOTIDE SEQUENCE</scope>
    <source>
        <tissue evidence="2">Shoot tissue taken approximately 20 cm above the soil surface</tissue>
    </source>
</reference>
<reference evidence="2" key="1">
    <citation type="submission" date="2014-09" db="EMBL/GenBank/DDBJ databases">
        <authorList>
            <person name="Magalhaes I.L.F."/>
            <person name="Oliveira U."/>
            <person name="Santos F.R."/>
            <person name="Vidigal T.H.D.A."/>
            <person name="Brescovit A.D."/>
            <person name="Santos A.J."/>
        </authorList>
    </citation>
    <scope>NUCLEOTIDE SEQUENCE</scope>
    <source>
        <tissue evidence="2">Shoot tissue taken approximately 20 cm above the soil surface</tissue>
    </source>
</reference>
<dbReference type="AlphaFoldDB" id="A0A0A9BN55"/>
<feature type="transmembrane region" description="Helical" evidence="1">
    <location>
        <begin position="12"/>
        <end position="38"/>
    </location>
</feature>
<accession>A0A0A9BN55</accession>
<dbReference type="EMBL" id="GBRH01232486">
    <property type="protein sequence ID" value="JAD65409.1"/>
    <property type="molecule type" value="Transcribed_RNA"/>
</dbReference>
<organism evidence="2">
    <name type="scientific">Arundo donax</name>
    <name type="common">Giant reed</name>
    <name type="synonym">Donax arundinaceus</name>
    <dbReference type="NCBI Taxonomy" id="35708"/>
    <lineage>
        <taxon>Eukaryota</taxon>
        <taxon>Viridiplantae</taxon>
        <taxon>Streptophyta</taxon>
        <taxon>Embryophyta</taxon>
        <taxon>Tracheophyta</taxon>
        <taxon>Spermatophyta</taxon>
        <taxon>Magnoliopsida</taxon>
        <taxon>Liliopsida</taxon>
        <taxon>Poales</taxon>
        <taxon>Poaceae</taxon>
        <taxon>PACMAD clade</taxon>
        <taxon>Arundinoideae</taxon>
        <taxon>Arundineae</taxon>
        <taxon>Arundo</taxon>
    </lineage>
</organism>
<protein>
    <submittedName>
        <fullName evidence="2">Uncharacterized protein</fullName>
    </submittedName>
</protein>